<keyword evidence="5" id="KW-1003">Cell membrane</keyword>
<keyword evidence="4 12" id="KW-0813">Transport</keyword>
<evidence type="ECO:0000256" key="10">
    <source>
        <dbReference type="ARBA" id="ARBA00023136"/>
    </source>
</evidence>
<comment type="subunit">
    <text evidence="2">The accessory proteins ExbB and ExbD seem to form a complex with TonB.</text>
</comment>
<evidence type="ECO:0000313" key="15">
    <source>
        <dbReference type="EMBL" id="MDR9847979.1"/>
    </source>
</evidence>
<keyword evidence="7 13" id="KW-0812">Transmembrane</keyword>
<dbReference type="RefSeq" id="WP_121042224.1">
    <property type="nucleotide sequence ID" value="NZ_JAVLSJ010000003.1"/>
</dbReference>
<dbReference type="PANTHER" id="PTHR30625">
    <property type="entry name" value="PROTEIN TOLQ"/>
    <property type="match status" value="1"/>
</dbReference>
<accession>A0ABU2EIK7</accession>
<dbReference type="InterPro" id="IPR050790">
    <property type="entry name" value="ExbB/TolQ_transport"/>
</dbReference>
<dbReference type="PANTHER" id="PTHR30625:SF14">
    <property type="entry name" value="BIOPOLYMER TRANSPORT PROTEIN EXBB"/>
    <property type="match status" value="1"/>
</dbReference>
<gene>
    <name evidence="15" type="ORF">RI048_07110</name>
</gene>
<evidence type="ECO:0000256" key="13">
    <source>
        <dbReference type="SAM" id="Phobius"/>
    </source>
</evidence>
<comment type="caution">
    <text evidence="15">The sequence shown here is derived from an EMBL/GenBank/DDBJ whole genome shotgun (WGS) entry which is preliminary data.</text>
</comment>
<evidence type="ECO:0000256" key="5">
    <source>
        <dbReference type="ARBA" id="ARBA00022475"/>
    </source>
</evidence>
<proteinExistence type="inferred from homology"/>
<evidence type="ECO:0000256" key="3">
    <source>
        <dbReference type="ARBA" id="ARBA00022093"/>
    </source>
</evidence>
<feature type="transmembrane region" description="Helical" evidence="13">
    <location>
        <begin position="174"/>
        <end position="195"/>
    </location>
</feature>
<feature type="transmembrane region" description="Helical" evidence="13">
    <location>
        <begin position="128"/>
        <end position="154"/>
    </location>
</feature>
<evidence type="ECO:0000259" key="14">
    <source>
        <dbReference type="Pfam" id="PF01618"/>
    </source>
</evidence>
<evidence type="ECO:0000256" key="4">
    <source>
        <dbReference type="ARBA" id="ARBA00022448"/>
    </source>
</evidence>
<dbReference type="InterPro" id="IPR002898">
    <property type="entry name" value="MotA_ExbB_proton_chnl"/>
</dbReference>
<comment type="function">
    <text evidence="11">Involved in the TonB-dependent energy-dependent transport of various receptor-bound substrates. Protects ExbD from proteolytic degradation and functionally stabilizes TonB.</text>
</comment>
<name>A0ABU2EIK7_9BURK</name>
<evidence type="ECO:0000256" key="2">
    <source>
        <dbReference type="ARBA" id="ARBA00011471"/>
    </source>
</evidence>
<evidence type="ECO:0000256" key="6">
    <source>
        <dbReference type="ARBA" id="ARBA00022519"/>
    </source>
</evidence>
<comment type="subcellular location">
    <subcellularLocation>
        <location evidence="1">Cell inner membrane</location>
        <topology evidence="1">Multi-pass membrane protein</topology>
    </subcellularLocation>
    <subcellularLocation>
        <location evidence="12">Membrane</location>
        <topology evidence="12">Multi-pass membrane protein</topology>
    </subcellularLocation>
</comment>
<organism evidence="15 16">
    <name type="scientific">Herbaspirillum huttiense subsp. lycopersici</name>
    <dbReference type="NCBI Taxonomy" id="3074428"/>
    <lineage>
        <taxon>Bacteria</taxon>
        <taxon>Pseudomonadati</taxon>
        <taxon>Pseudomonadota</taxon>
        <taxon>Betaproteobacteria</taxon>
        <taxon>Burkholderiales</taxon>
        <taxon>Oxalobacteraceae</taxon>
        <taxon>Herbaspirillum</taxon>
    </lineage>
</organism>
<keyword evidence="16" id="KW-1185">Reference proteome</keyword>
<protein>
    <recommendedName>
        <fullName evidence="3">Biopolymer transport protein ExbB</fullName>
    </recommendedName>
</protein>
<keyword evidence="9 13" id="KW-1133">Transmembrane helix</keyword>
<feature type="transmembrane region" description="Helical" evidence="13">
    <location>
        <begin position="20"/>
        <end position="38"/>
    </location>
</feature>
<dbReference type="Pfam" id="PF01618">
    <property type="entry name" value="MotA_ExbB"/>
    <property type="match status" value="1"/>
</dbReference>
<dbReference type="Proteomes" id="UP001246576">
    <property type="component" value="Unassembled WGS sequence"/>
</dbReference>
<keyword evidence="10 13" id="KW-0472">Membrane</keyword>
<evidence type="ECO:0000256" key="9">
    <source>
        <dbReference type="ARBA" id="ARBA00022989"/>
    </source>
</evidence>
<evidence type="ECO:0000256" key="12">
    <source>
        <dbReference type="RuleBase" id="RU004057"/>
    </source>
</evidence>
<comment type="similarity">
    <text evidence="12">Belongs to the exbB/tolQ family.</text>
</comment>
<evidence type="ECO:0000256" key="8">
    <source>
        <dbReference type="ARBA" id="ARBA00022927"/>
    </source>
</evidence>
<keyword evidence="6" id="KW-0997">Cell inner membrane</keyword>
<evidence type="ECO:0000256" key="1">
    <source>
        <dbReference type="ARBA" id="ARBA00004429"/>
    </source>
</evidence>
<keyword evidence="8 12" id="KW-0653">Protein transport</keyword>
<evidence type="ECO:0000256" key="7">
    <source>
        <dbReference type="ARBA" id="ARBA00022692"/>
    </source>
</evidence>
<feature type="domain" description="MotA/TolQ/ExbB proton channel" evidence="14">
    <location>
        <begin position="100"/>
        <end position="206"/>
    </location>
</feature>
<reference evidence="15" key="1">
    <citation type="submission" date="2023-09" db="EMBL/GenBank/DDBJ databases">
        <title>Description of first Herbaspirillum huttiense subsp. nephrolepsisexaltata and Herbaspirillum huttiense subsp. lycopersicon.</title>
        <authorList>
            <person name="Poudel M."/>
            <person name="Sharma A."/>
            <person name="Goss E."/>
            <person name="Tapia J.H."/>
            <person name="Harmon C.M."/>
            <person name="Jones J.B."/>
        </authorList>
    </citation>
    <scope>NUCLEOTIDE SEQUENCE</scope>
    <source>
        <strain evidence="15">SE1</strain>
    </source>
</reference>
<evidence type="ECO:0000313" key="16">
    <source>
        <dbReference type="Proteomes" id="UP001246576"/>
    </source>
</evidence>
<evidence type="ECO:0000256" key="11">
    <source>
        <dbReference type="ARBA" id="ARBA00024816"/>
    </source>
</evidence>
<dbReference type="EMBL" id="JAVLSJ010000003">
    <property type="protein sequence ID" value="MDR9847979.1"/>
    <property type="molecule type" value="Genomic_DNA"/>
</dbReference>
<sequence length="244" mass="25408">MDASPYGLTALWSQGDVVTKAVALLLTMMSMASWYVIVTKALQLWRYRTPAHAAGHAFWEAGNVAAGITLLGRDNPFAALASAGQGAVDHHTTHQGQLQDRLPVSEWVTLSLRQAIDEASASLQSGMAVLASVGSTAPFVGLFGTVWGIYHALVSIGSSGQASIDKVAGPVGEALIMTALGLAVAIPATFGYNALLRGNKSIIARLNKFGFELHALFVTGARADSASAAPEQAPALRLRTRGAA</sequence>